<name>A0ABV3XXD0_9RHOB</name>
<accession>A0ABV3XXD0</accession>
<comment type="caution">
    <text evidence="2">The sequence shown here is derived from an EMBL/GenBank/DDBJ whole genome shotgun (WGS) entry which is preliminary data.</text>
</comment>
<gene>
    <name evidence="2" type="ORF">Ga0609869_003375</name>
</gene>
<proteinExistence type="predicted"/>
<sequence length="73" mass="7499">MPSVRAVFGISPGCVTFRLATLLFSMISSTLMGVGVVAVLVAGYGTLVPILAAAAVGFVLAVPVTWQVTRALY</sequence>
<evidence type="ECO:0000256" key="1">
    <source>
        <dbReference type="SAM" id="Phobius"/>
    </source>
</evidence>
<feature type="transmembrane region" description="Helical" evidence="1">
    <location>
        <begin position="21"/>
        <end position="44"/>
    </location>
</feature>
<feature type="transmembrane region" description="Helical" evidence="1">
    <location>
        <begin position="50"/>
        <end position="69"/>
    </location>
</feature>
<protein>
    <recommendedName>
        <fullName evidence="4">CTP synthetase</fullName>
    </recommendedName>
</protein>
<dbReference type="Proteomes" id="UP001560019">
    <property type="component" value="Unassembled WGS sequence"/>
</dbReference>
<keyword evidence="1" id="KW-0472">Membrane</keyword>
<dbReference type="EMBL" id="JBEHHI010000003">
    <property type="protein sequence ID" value="MEX5730022.1"/>
    <property type="molecule type" value="Genomic_DNA"/>
</dbReference>
<evidence type="ECO:0000313" key="2">
    <source>
        <dbReference type="EMBL" id="MEX5730022.1"/>
    </source>
</evidence>
<reference evidence="2 3" key="1">
    <citation type="submission" date="2024-06" db="EMBL/GenBank/DDBJ databases">
        <title>Genome of Rhodovulum iodosum, a marine photoferrotroph.</title>
        <authorList>
            <person name="Bianchini G."/>
            <person name="Nikeleit V."/>
            <person name="Kappler A."/>
            <person name="Bryce C."/>
            <person name="Sanchez-Baracaldo P."/>
        </authorList>
    </citation>
    <scope>NUCLEOTIDE SEQUENCE [LARGE SCALE GENOMIC DNA]</scope>
    <source>
        <strain evidence="2 3">UT/N1</strain>
    </source>
</reference>
<keyword evidence="1" id="KW-0812">Transmembrane</keyword>
<keyword evidence="3" id="KW-1185">Reference proteome</keyword>
<organism evidence="2 3">
    <name type="scientific">Rhodovulum iodosum</name>
    <dbReference type="NCBI Taxonomy" id="68291"/>
    <lineage>
        <taxon>Bacteria</taxon>
        <taxon>Pseudomonadati</taxon>
        <taxon>Pseudomonadota</taxon>
        <taxon>Alphaproteobacteria</taxon>
        <taxon>Rhodobacterales</taxon>
        <taxon>Paracoccaceae</taxon>
        <taxon>Rhodovulum</taxon>
    </lineage>
</organism>
<evidence type="ECO:0008006" key="4">
    <source>
        <dbReference type="Google" id="ProtNLM"/>
    </source>
</evidence>
<keyword evidence="1" id="KW-1133">Transmembrane helix</keyword>
<evidence type="ECO:0000313" key="3">
    <source>
        <dbReference type="Proteomes" id="UP001560019"/>
    </source>
</evidence>